<dbReference type="Proteomes" id="UP001162501">
    <property type="component" value="Chromosome 16"/>
</dbReference>
<reference evidence="1" key="2">
    <citation type="submission" date="2025-03" db="EMBL/GenBank/DDBJ databases">
        <authorList>
            <consortium name="ELIXIR-Norway"/>
            <consortium name="Elixir Norway"/>
        </authorList>
    </citation>
    <scope>NUCLEOTIDE SEQUENCE</scope>
</reference>
<proteinExistence type="predicted"/>
<accession>A0AC59YJ21</accession>
<evidence type="ECO:0000313" key="1">
    <source>
        <dbReference type="EMBL" id="CAM9715036.1"/>
    </source>
</evidence>
<organism evidence="1 2">
    <name type="scientific">Rangifer tarandus platyrhynchus</name>
    <name type="common">Svalbard reindeer</name>
    <dbReference type="NCBI Taxonomy" id="3082113"/>
    <lineage>
        <taxon>Eukaryota</taxon>
        <taxon>Metazoa</taxon>
        <taxon>Chordata</taxon>
        <taxon>Craniata</taxon>
        <taxon>Vertebrata</taxon>
        <taxon>Euteleostomi</taxon>
        <taxon>Mammalia</taxon>
        <taxon>Eutheria</taxon>
        <taxon>Laurasiatheria</taxon>
        <taxon>Artiodactyla</taxon>
        <taxon>Ruminantia</taxon>
        <taxon>Pecora</taxon>
        <taxon>Cervidae</taxon>
        <taxon>Odocoileinae</taxon>
        <taxon>Rangifer</taxon>
    </lineage>
</organism>
<gene>
    <name evidence="1" type="ORF">MRATA1EN22A_LOCUS6419</name>
</gene>
<protein>
    <submittedName>
        <fullName evidence="1">Uncharacterized protein</fullName>
    </submittedName>
</protein>
<feature type="non-terminal residue" evidence="1">
    <location>
        <position position="51"/>
    </location>
</feature>
<name>A0AC59YJ21_RANTA</name>
<feature type="non-terminal residue" evidence="1">
    <location>
        <position position="1"/>
    </location>
</feature>
<sequence length="51" mass="5632">MPSSLCPGGQKRTAGRWDRPGPRGPLNPDRNCLLVPRVSQLLHLTPTCHPF</sequence>
<evidence type="ECO:0000313" key="2">
    <source>
        <dbReference type="Proteomes" id="UP001162501"/>
    </source>
</evidence>
<dbReference type="EMBL" id="OX596100">
    <property type="protein sequence ID" value="CAM9715036.1"/>
    <property type="molecule type" value="Genomic_DNA"/>
</dbReference>
<reference evidence="1" key="1">
    <citation type="submission" date="2023-05" db="EMBL/GenBank/DDBJ databases">
        <authorList>
            <consortium name="ELIXIR-Norway"/>
        </authorList>
    </citation>
    <scope>NUCLEOTIDE SEQUENCE</scope>
</reference>